<dbReference type="EMBL" id="JAVIZC010000001">
    <property type="protein sequence ID" value="MDR6100407.1"/>
    <property type="molecule type" value="Genomic_DNA"/>
</dbReference>
<evidence type="ECO:0000256" key="3">
    <source>
        <dbReference type="ARBA" id="ARBA00008342"/>
    </source>
</evidence>
<evidence type="ECO:0000256" key="2">
    <source>
        <dbReference type="ARBA" id="ARBA00004993"/>
    </source>
</evidence>
<feature type="binding site" evidence="12">
    <location>
        <position position="173"/>
    </location>
    <ligand>
        <name>CoA</name>
        <dbReference type="ChEBI" id="CHEBI:57287"/>
    </ligand>
</feature>
<dbReference type="GO" id="GO:0005886">
    <property type="term" value="C:plasma membrane"/>
    <property type="evidence" value="ECO:0007669"/>
    <property type="project" value="TreeGrafter"/>
</dbReference>
<comment type="subunit">
    <text evidence="4">EntB, EntD, EntE, and EntF form a multienzyme complex called enterobactin synthase.</text>
</comment>
<dbReference type="InterPro" id="IPR041354">
    <property type="entry name" value="4PPT_N"/>
</dbReference>
<dbReference type="Pfam" id="PF17837">
    <property type="entry name" value="4PPT_N"/>
    <property type="match status" value="1"/>
</dbReference>
<feature type="binding site" evidence="13">
    <location>
        <position position="126"/>
    </location>
    <ligand>
        <name>Mg(2+)</name>
        <dbReference type="ChEBI" id="CHEBI:18420"/>
    </ligand>
</feature>
<keyword evidence="13" id="KW-0460">Magnesium</keyword>
<evidence type="ECO:0000256" key="5">
    <source>
        <dbReference type="ARBA" id="ARBA00019087"/>
    </source>
</evidence>
<protein>
    <recommendedName>
        <fullName evidence="5">Enterobactin synthase component D</fullName>
    </recommendedName>
    <alternativeName>
        <fullName evidence="8">4'-phosphopantetheinyl transferase EntD</fullName>
    </alternativeName>
    <alternativeName>
        <fullName evidence="9">Enterochelin synthase D</fullName>
    </alternativeName>
</protein>
<comment type="catalytic activity">
    <reaction evidence="10">
        <text>apo-[aryl-carrier protein] + CoA = holo-[aryl-carrier protein] + adenosine 3',5'-bisphosphate + H(+)</text>
        <dbReference type="Rhea" id="RHEA:48404"/>
        <dbReference type="Rhea" id="RHEA-COMP:15903"/>
        <dbReference type="Rhea" id="RHEA-COMP:17557"/>
        <dbReference type="ChEBI" id="CHEBI:15378"/>
        <dbReference type="ChEBI" id="CHEBI:29999"/>
        <dbReference type="ChEBI" id="CHEBI:57287"/>
        <dbReference type="ChEBI" id="CHEBI:58343"/>
        <dbReference type="ChEBI" id="CHEBI:64479"/>
    </reaction>
</comment>
<comment type="pathway">
    <text evidence="2">Siderophore biosynthesis; enterobactin biosynthesis.</text>
</comment>
<dbReference type="GO" id="GO:0009366">
    <property type="term" value="C:enterobactin synthetase complex"/>
    <property type="evidence" value="ECO:0007669"/>
    <property type="project" value="InterPro"/>
</dbReference>
<feature type="binding site" evidence="12">
    <location>
        <position position="169"/>
    </location>
    <ligand>
        <name>CoA</name>
        <dbReference type="ChEBI" id="CHEBI:57287"/>
    </ligand>
</feature>
<evidence type="ECO:0000256" key="11">
    <source>
        <dbReference type="ARBA" id="ARBA00049191"/>
    </source>
</evidence>
<evidence type="ECO:0000256" key="1">
    <source>
        <dbReference type="ARBA" id="ARBA00003937"/>
    </source>
</evidence>
<keyword evidence="13" id="KW-0479">Metal-binding</keyword>
<evidence type="ECO:0000256" key="4">
    <source>
        <dbReference type="ARBA" id="ARBA00011503"/>
    </source>
</evidence>
<comment type="function">
    <text evidence="1">Involved in the biosynthesis of the siderophore enterobactin (enterochelin), which is a macrocyclic trimeric lactone of N-(2,3-dihydroxybenzoyl)-serine. The serine trilactone serves as a scaffolding for the three catechol functionalities that provide hexadentate coordination for the tightly ligated iron(2+) atoms. Plays an essential role in the assembly of the enterobactin by catalyzing the transfer of the 4'-phosphopantetheine (Ppant) moiety from coenzyme A to the apo-domains of both EntB (ArCP domain) and EntF (PCP domain) to yield their holo-forms which make them competent for the activation of 2,3-dihydroxybenzoate (DHB) and L-serine, respectively.</text>
</comment>
<dbReference type="PANTHER" id="PTHR38096:SF1">
    <property type="entry name" value="ENTEROBACTIN SYNTHASE COMPONENT D"/>
    <property type="match status" value="1"/>
</dbReference>
<dbReference type="Pfam" id="PF01648">
    <property type="entry name" value="ACPS"/>
    <property type="match status" value="1"/>
</dbReference>
<sequence>MSVATAFHREAAPGASPEAIWPWPDDRQDCHCLTLRYSAEDGGGEVPSLPLQLSNATQRRKAEFVAGRRCAAEGTRRIIGRTIFPGMGEDRAPIWPEGVIGAISHSQGQAIALAGSSLRFRGVGIDIEKLLTEEEAHDIAPQALTANERYNLGNDIDPFMTGLIFSAKESLFKALYPTVKRPFFLEAAELSSFDASGSASLRLTTDLNPEWRRGAEVPLRFCHFGGLLVSRVLLPHPDNERKFYEQIPMRHSDDSLAGHAV</sequence>
<proteinExistence type="inferred from homology"/>
<comment type="similarity">
    <text evidence="3">Belongs to the P-Pant transferase superfamily. EntD family.</text>
</comment>
<evidence type="ECO:0000256" key="13">
    <source>
        <dbReference type="PIRSR" id="PIRSR603542-2"/>
    </source>
</evidence>
<dbReference type="GO" id="GO:0000287">
    <property type="term" value="F:magnesium ion binding"/>
    <property type="evidence" value="ECO:0007669"/>
    <property type="project" value="InterPro"/>
</dbReference>
<evidence type="ECO:0000256" key="8">
    <source>
        <dbReference type="ARBA" id="ARBA00029894"/>
    </source>
</evidence>
<dbReference type="RefSeq" id="WP_309769483.1">
    <property type="nucleotide sequence ID" value="NZ_JAVIZC010000001.1"/>
</dbReference>
<dbReference type="GO" id="GO:0016874">
    <property type="term" value="F:ligase activity"/>
    <property type="evidence" value="ECO:0007669"/>
    <property type="project" value="UniProtKB-KW"/>
</dbReference>
<evidence type="ECO:0000256" key="9">
    <source>
        <dbReference type="ARBA" id="ARBA00031996"/>
    </source>
</evidence>
<keyword evidence="16" id="KW-0436">Ligase</keyword>
<dbReference type="InterPro" id="IPR008278">
    <property type="entry name" value="4-PPantetheinyl_Trfase_dom"/>
</dbReference>
<evidence type="ECO:0000256" key="6">
    <source>
        <dbReference type="ARBA" id="ARBA00022679"/>
    </source>
</evidence>
<keyword evidence="7" id="KW-0259">Enterobactin biosynthesis</keyword>
<evidence type="ECO:0000256" key="7">
    <source>
        <dbReference type="ARBA" id="ARBA00023191"/>
    </source>
</evidence>
<accession>A0AAJ2ETI5</accession>
<feature type="binding site" evidence="13">
    <location>
        <position position="127"/>
    </location>
    <ligand>
        <name>Mg(2+)</name>
        <dbReference type="ChEBI" id="CHEBI:18420"/>
    </ligand>
</feature>
<evidence type="ECO:0000313" key="17">
    <source>
        <dbReference type="Proteomes" id="UP001255601"/>
    </source>
</evidence>
<feature type="domain" description="4'-phosphopantetheinyl transferase" evidence="14">
    <location>
        <begin position="122"/>
        <end position="214"/>
    </location>
</feature>
<evidence type="ECO:0000256" key="10">
    <source>
        <dbReference type="ARBA" id="ARBA00049176"/>
    </source>
</evidence>
<comment type="catalytic activity">
    <reaction evidence="11">
        <text>apo-[peptidyl-carrier protein] + CoA = holo-[peptidyl-carrier protein] + adenosine 3',5'-bisphosphate + H(+)</text>
        <dbReference type="Rhea" id="RHEA:46228"/>
        <dbReference type="Rhea" id="RHEA-COMP:11479"/>
        <dbReference type="Rhea" id="RHEA-COMP:11480"/>
        <dbReference type="ChEBI" id="CHEBI:15378"/>
        <dbReference type="ChEBI" id="CHEBI:29999"/>
        <dbReference type="ChEBI" id="CHEBI:57287"/>
        <dbReference type="ChEBI" id="CHEBI:58343"/>
        <dbReference type="ChEBI" id="CHEBI:64479"/>
    </reaction>
</comment>
<feature type="binding site" evidence="12">
    <location>
        <begin position="104"/>
        <end position="105"/>
    </location>
    <ligand>
        <name>CoA</name>
        <dbReference type="ChEBI" id="CHEBI:57287"/>
    </ligand>
</feature>
<reference evidence="16" key="1">
    <citation type="submission" date="2023-08" db="EMBL/GenBank/DDBJ databases">
        <title>Functional and genomic diversity of the sorghum phyllosphere microbiome.</title>
        <authorList>
            <person name="Shade A."/>
        </authorList>
    </citation>
    <scope>NUCLEOTIDE SEQUENCE</scope>
    <source>
        <strain evidence="16">SORGH_AS_0974</strain>
    </source>
</reference>
<evidence type="ECO:0000313" key="16">
    <source>
        <dbReference type="EMBL" id="MDR6100407.1"/>
    </source>
</evidence>
<dbReference type="Gene3D" id="3.90.470.20">
    <property type="entry name" value="4'-phosphopantetheinyl transferase domain"/>
    <property type="match status" value="1"/>
</dbReference>
<feature type="domain" description="4'-phosphopantetheinyl transferase N-terminal" evidence="15">
    <location>
        <begin position="53"/>
        <end position="114"/>
    </location>
</feature>
<organism evidence="16 17">
    <name type="scientific">Agrobacterium larrymoorei</name>
    <dbReference type="NCBI Taxonomy" id="160699"/>
    <lineage>
        <taxon>Bacteria</taxon>
        <taxon>Pseudomonadati</taxon>
        <taxon>Pseudomonadota</taxon>
        <taxon>Alphaproteobacteria</taxon>
        <taxon>Hyphomicrobiales</taxon>
        <taxon>Rhizobiaceae</taxon>
        <taxon>Rhizobium/Agrobacterium group</taxon>
        <taxon>Agrobacterium</taxon>
    </lineage>
</organism>
<dbReference type="AlphaFoldDB" id="A0AAJ2ETI5"/>
<feature type="binding site" evidence="12">
    <location>
        <position position="126"/>
    </location>
    <ligand>
        <name>CoA</name>
        <dbReference type="ChEBI" id="CHEBI:57287"/>
    </ligand>
</feature>
<dbReference type="GO" id="GO:0008897">
    <property type="term" value="F:holo-[acyl-carrier-protein] synthase activity"/>
    <property type="evidence" value="ECO:0007669"/>
    <property type="project" value="InterPro"/>
</dbReference>
<feature type="binding site" evidence="12">
    <location>
        <position position="68"/>
    </location>
    <ligand>
        <name>CoA</name>
        <dbReference type="ChEBI" id="CHEBI:57287"/>
    </ligand>
</feature>
<dbReference type="Proteomes" id="UP001255601">
    <property type="component" value="Unassembled WGS sequence"/>
</dbReference>
<name>A0AAJ2ETI5_9HYPH</name>
<dbReference type="InterPro" id="IPR037143">
    <property type="entry name" value="4-PPantetheinyl_Trfase_dom_sf"/>
</dbReference>
<gene>
    <name evidence="16" type="ORF">QE369_000585</name>
</gene>
<feature type="binding site" evidence="12">
    <location>
        <position position="60"/>
    </location>
    <ligand>
        <name>CoA</name>
        <dbReference type="ChEBI" id="CHEBI:57287"/>
    </ligand>
</feature>
<evidence type="ECO:0000259" key="14">
    <source>
        <dbReference type="Pfam" id="PF01648"/>
    </source>
</evidence>
<comment type="caution">
    <text evidence="16">The sequence shown here is derived from an EMBL/GenBank/DDBJ whole genome shotgun (WGS) entry which is preliminary data.</text>
</comment>
<comment type="cofactor">
    <cofactor evidence="13">
        <name>Mg(2+)</name>
        <dbReference type="ChEBI" id="CHEBI:18420"/>
    </cofactor>
</comment>
<keyword evidence="6 16" id="KW-0808">Transferase</keyword>
<dbReference type="PRINTS" id="PR01399">
    <property type="entry name" value="ENTSNTHTASED"/>
</dbReference>
<dbReference type="GO" id="GO:0009239">
    <property type="term" value="P:enterobactin biosynthetic process"/>
    <property type="evidence" value="ECO:0007669"/>
    <property type="project" value="UniProtKB-KW"/>
</dbReference>
<dbReference type="SUPFAM" id="SSF56214">
    <property type="entry name" value="4'-phosphopantetheinyl transferase"/>
    <property type="match status" value="1"/>
</dbReference>
<dbReference type="PANTHER" id="PTHR38096">
    <property type="entry name" value="ENTEROBACTIN SYNTHASE COMPONENT D"/>
    <property type="match status" value="1"/>
</dbReference>
<dbReference type="InterPro" id="IPR003542">
    <property type="entry name" value="Enbac_synth_compD-like"/>
</dbReference>
<evidence type="ECO:0000259" key="15">
    <source>
        <dbReference type="Pfam" id="PF17837"/>
    </source>
</evidence>
<feature type="binding site" evidence="13">
    <location>
        <position position="128"/>
    </location>
    <ligand>
        <name>Mg(2+)</name>
        <dbReference type="ChEBI" id="CHEBI:18420"/>
    </ligand>
</feature>
<evidence type="ECO:0000256" key="12">
    <source>
        <dbReference type="PIRSR" id="PIRSR603542-1"/>
    </source>
</evidence>